<evidence type="ECO:0000313" key="1">
    <source>
        <dbReference type="EMBL" id="SIT25246.1"/>
    </source>
</evidence>
<name>A0A1N7QR20_9FLAO</name>
<dbReference type="Proteomes" id="UP000186744">
    <property type="component" value="Unassembled WGS sequence"/>
</dbReference>
<accession>A0A1N7QR20</accession>
<organism evidence="1 2">
    <name type="scientific">Chryseobacterium ureilyticum</name>
    <dbReference type="NCBI Taxonomy" id="373668"/>
    <lineage>
        <taxon>Bacteria</taxon>
        <taxon>Pseudomonadati</taxon>
        <taxon>Bacteroidota</taxon>
        <taxon>Flavobacteriia</taxon>
        <taxon>Flavobacteriales</taxon>
        <taxon>Weeksellaceae</taxon>
        <taxon>Chryseobacterium group</taxon>
        <taxon>Chryseobacterium</taxon>
    </lineage>
</organism>
<dbReference type="PANTHER" id="PTHR32305:SF15">
    <property type="entry name" value="PROTEIN RHSA-RELATED"/>
    <property type="match status" value="1"/>
</dbReference>
<reference evidence="2" key="1">
    <citation type="submission" date="2017-01" db="EMBL/GenBank/DDBJ databases">
        <authorList>
            <person name="Varghese N."/>
            <person name="Submissions S."/>
        </authorList>
    </citation>
    <scope>NUCLEOTIDE SEQUENCE [LARGE SCALE GENOMIC DNA]</scope>
    <source>
        <strain evidence="2">DSM 18017</strain>
    </source>
</reference>
<dbReference type="InterPro" id="IPR022385">
    <property type="entry name" value="Rhs_assc_core"/>
</dbReference>
<dbReference type="AlphaFoldDB" id="A0A1N7QR20"/>
<dbReference type="EMBL" id="FTOL01000014">
    <property type="protein sequence ID" value="SIT25246.1"/>
    <property type="molecule type" value="Genomic_DNA"/>
</dbReference>
<sequence length="331" mass="36835">MSYFHNGSGVEVLEENNYYPFGWLHYYTATTQNAYQYKYNGKELQETGMYDYGARFYMPDIGRWGVHDLLSELQFAYSPYSYVYGNPIKFNDPTGMIGEDPPKKGSTPNNPIEIGEIKLTKNISDSKLSFMGIQSLSAYHGFQDRLAFGIRNSKAALATEKFERNLAFTMGTFLMGGSNLAASAGWATFDAVVDYQDPEDQEAIQVVHLAVIGLQLKHGNAKALQNLVNEAEEVTISSVVKKDAKILKLAQETFKGNALLRQEANALIEQLKLGNINPGIGTKNIGKNVFEARSRGGARVYFRNSSNGVEIVGYSHKGNQQQVINHLLKDK</sequence>
<dbReference type="STRING" id="373668.SAMN05421786_11484"/>
<proteinExistence type="predicted"/>
<evidence type="ECO:0000313" key="2">
    <source>
        <dbReference type="Proteomes" id="UP000186744"/>
    </source>
</evidence>
<dbReference type="PANTHER" id="PTHR32305">
    <property type="match status" value="1"/>
</dbReference>
<dbReference type="InterPro" id="IPR050708">
    <property type="entry name" value="T6SS_VgrG/RHS"/>
</dbReference>
<dbReference type="Gene3D" id="2.180.10.10">
    <property type="entry name" value="RHS repeat-associated core"/>
    <property type="match status" value="1"/>
</dbReference>
<keyword evidence="2" id="KW-1185">Reference proteome</keyword>
<dbReference type="RefSeq" id="WP_076554077.1">
    <property type="nucleotide sequence ID" value="NZ_FTOL01000014.1"/>
</dbReference>
<dbReference type="NCBIfam" id="TIGR03696">
    <property type="entry name" value="Rhs_assc_core"/>
    <property type="match status" value="1"/>
</dbReference>
<gene>
    <name evidence="1" type="ORF">SAMN05421786_11484</name>
</gene>
<protein>
    <submittedName>
        <fullName evidence="1">RHS repeat-associated core domain-containing protein</fullName>
    </submittedName>
</protein>